<sequence>MKKMESFHLQPSMLYSNNNNNNNNQNYYGNRNFIMEEYNRVKTEKWLKHYSSSHEILIVGDGNFSFSLSLAMAFGSASNLFSTSIDSYDSLITTYKKAGLNLSQLRAMGATVVHEVDARKMKDHPLLKWRQFDFFVYNFPHAGFYGTEDNPAMINMHQGLVHDFFSNARCLLRQNGEIHVTHKTKSPYSCWNLKELALKNSLLLKDSVPFNIRDYPFYENKRGHGSTIDEPFDWRDSCTFKFTLAPPLKIYEYFNNHFSSHSNQPGCRKIDLSNSSVGSDSDKIGLQVTKFCSRPNIFRSGVGSIFDKSTGRLYPRLKFIVKAEVRHHPRAAGYAGVLVDENHSVRAMFCGPLSYYMPYLDVNVAALLAVKYAILMFERSEYCNRNNVVLDVETDSNLAVSWIGSQFGNPRELFADLKEITMALGRIQNHVEFCYNWREYQYGGNIKNIFSYCLVQSYMEQITSLSHACEYFRQNIVLDLYPFIYVNTLTRELQFLGRSLYR</sequence>
<keyword evidence="2" id="KW-1185">Reference proteome</keyword>
<dbReference type="RefSeq" id="XP_056687266.1">
    <property type="nucleotide sequence ID" value="XM_056831288.1"/>
</dbReference>
<dbReference type="GeneID" id="130462614"/>
<accession>A0ABM3QV74</accession>
<dbReference type="InterPro" id="IPR019446">
    <property type="entry name" value="BMT5-like"/>
</dbReference>
<proteinExistence type="predicted"/>
<dbReference type="PANTHER" id="PTHR11538:SF26">
    <property type="entry name" value="FERREDOXIN-FOLD ANTICODON-BINDING DOMAIN-CONTAINING PROTEIN 1"/>
    <property type="match status" value="1"/>
</dbReference>
<name>A0ABM3QV74_SPIOL</name>
<dbReference type="PANTHER" id="PTHR11538">
    <property type="entry name" value="PHENYLALANYL-TRNA SYNTHETASE"/>
    <property type="match status" value="1"/>
</dbReference>
<reference evidence="3" key="2">
    <citation type="submission" date="2025-08" db="UniProtKB">
        <authorList>
            <consortium name="RefSeq"/>
        </authorList>
    </citation>
    <scope>IDENTIFICATION</scope>
    <source>
        <tissue evidence="3">Leaf</tissue>
    </source>
</reference>
<reference evidence="2" key="1">
    <citation type="journal article" date="2021" name="Nat. Commun.">
        <title>Genomic analyses provide insights into spinach domestication and the genetic basis of agronomic traits.</title>
        <authorList>
            <person name="Cai X."/>
            <person name="Sun X."/>
            <person name="Xu C."/>
            <person name="Sun H."/>
            <person name="Wang X."/>
            <person name="Ge C."/>
            <person name="Zhang Z."/>
            <person name="Wang Q."/>
            <person name="Fei Z."/>
            <person name="Jiao C."/>
            <person name="Wang Q."/>
        </authorList>
    </citation>
    <scope>NUCLEOTIDE SEQUENCE [LARGE SCALE GENOMIC DNA]</scope>
    <source>
        <strain evidence="2">cv. Varoflay</strain>
    </source>
</reference>
<evidence type="ECO:0000259" key="1">
    <source>
        <dbReference type="Pfam" id="PF10354"/>
    </source>
</evidence>
<protein>
    <recommendedName>
        <fullName evidence="1">25S rRNA (uridine-N(3))-methyltransferase BMT5-like domain-containing protein</fullName>
    </recommendedName>
</protein>
<dbReference type="Pfam" id="PF10354">
    <property type="entry name" value="BMT5-like"/>
    <property type="match status" value="1"/>
</dbReference>
<gene>
    <name evidence="3" type="primary">LOC130462614</name>
</gene>
<evidence type="ECO:0000313" key="2">
    <source>
        <dbReference type="Proteomes" id="UP000813463"/>
    </source>
</evidence>
<feature type="domain" description="25S rRNA (uridine-N(3))-methyltransferase BMT5-like" evidence="1">
    <location>
        <begin position="57"/>
        <end position="222"/>
    </location>
</feature>
<organism evidence="2 3">
    <name type="scientific">Spinacia oleracea</name>
    <name type="common">Spinach</name>
    <dbReference type="NCBI Taxonomy" id="3562"/>
    <lineage>
        <taxon>Eukaryota</taxon>
        <taxon>Viridiplantae</taxon>
        <taxon>Streptophyta</taxon>
        <taxon>Embryophyta</taxon>
        <taxon>Tracheophyta</taxon>
        <taxon>Spermatophyta</taxon>
        <taxon>Magnoliopsida</taxon>
        <taxon>eudicotyledons</taxon>
        <taxon>Gunneridae</taxon>
        <taxon>Pentapetalae</taxon>
        <taxon>Caryophyllales</taxon>
        <taxon>Chenopodiaceae</taxon>
        <taxon>Chenopodioideae</taxon>
        <taxon>Anserineae</taxon>
        <taxon>Spinacia</taxon>
    </lineage>
</organism>
<evidence type="ECO:0000313" key="3">
    <source>
        <dbReference type="RefSeq" id="XP_056687266.1"/>
    </source>
</evidence>
<dbReference type="Proteomes" id="UP000813463">
    <property type="component" value="Chromosome 6"/>
</dbReference>